<evidence type="ECO:0000313" key="2">
    <source>
        <dbReference type="EMBL" id="GFR29932.1"/>
    </source>
</evidence>
<dbReference type="AlphaFoldDB" id="A0A8X6M2V0"/>
<accession>A0A8X6M2V0</accession>
<keyword evidence="1" id="KW-1133">Transmembrane helix</keyword>
<reference evidence="2" key="1">
    <citation type="submission" date="2020-07" db="EMBL/GenBank/DDBJ databases">
        <title>Multicomponent nature underlies the extraordinary mechanical properties of spider dragline silk.</title>
        <authorList>
            <person name="Kono N."/>
            <person name="Nakamura H."/>
            <person name="Mori M."/>
            <person name="Yoshida Y."/>
            <person name="Ohtoshi R."/>
            <person name="Malay A.D."/>
            <person name="Moran D.A.P."/>
            <person name="Tomita M."/>
            <person name="Numata K."/>
            <person name="Arakawa K."/>
        </authorList>
    </citation>
    <scope>NUCLEOTIDE SEQUENCE</scope>
</reference>
<proteinExistence type="predicted"/>
<protein>
    <submittedName>
        <fullName evidence="2">Uncharacterized protein</fullName>
    </submittedName>
</protein>
<evidence type="ECO:0000313" key="3">
    <source>
        <dbReference type="Proteomes" id="UP000887116"/>
    </source>
</evidence>
<keyword evidence="3" id="KW-1185">Reference proteome</keyword>
<dbReference type="Proteomes" id="UP000887116">
    <property type="component" value="Unassembled WGS sequence"/>
</dbReference>
<name>A0A8X6M2V0_TRICU</name>
<feature type="transmembrane region" description="Helical" evidence="1">
    <location>
        <begin position="44"/>
        <end position="63"/>
    </location>
</feature>
<keyword evidence="1" id="KW-0472">Membrane</keyword>
<dbReference type="EMBL" id="BMAO01019333">
    <property type="protein sequence ID" value="GFR29932.1"/>
    <property type="molecule type" value="Genomic_DNA"/>
</dbReference>
<gene>
    <name evidence="2" type="ORF">TNCT_343901</name>
</gene>
<evidence type="ECO:0000256" key="1">
    <source>
        <dbReference type="SAM" id="Phobius"/>
    </source>
</evidence>
<keyword evidence="1" id="KW-0812">Transmembrane</keyword>
<comment type="caution">
    <text evidence="2">The sequence shown here is derived from an EMBL/GenBank/DDBJ whole genome shotgun (WGS) entry which is preliminary data.</text>
</comment>
<organism evidence="2 3">
    <name type="scientific">Trichonephila clavata</name>
    <name type="common">Joro spider</name>
    <name type="synonym">Nephila clavata</name>
    <dbReference type="NCBI Taxonomy" id="2740835"/>
    <lineage>
        <taxon>Eukaryota</taxon>
        <taxon>Metazoa</taxon>
        <taxon>Ecdysozoa</taxon>
        <taxon>Arthropoda</taxon>
        <taxon>Chelicerata</taxon>
        <taxon>Arachnida</taxon>
        <taxon>Araneae</taxon>
        <taxon>Araneomorphae</taxon>
        <taxon>Entelegynae</taxon>
        <taxon>Araneoidea</taxon>
        <taxon>Nephilidae</taxon>
        <taxon>Trichonephila</taxon>
    </lineage>
</organism>
<sequence length="88" mass="10053">MVAQLNIERSGYLYGHFVSVIRGKRNIEKSIQKSSKNVFLSPLLPEWCISWVGASYVIGVLIFRTDLKIGRTTAIHSPPGIQKRRRRI</sequence>